<gene>
    <name evidence="2" type="ORF">OXH18_15970</name>
</gene>
<evidence type="ECO:0000313" key="3">
    <source>
        <dbReference type="Proteomes" id="UP001163152"/>
    </source>
</evidence>
<name>A0A9E9C372_9CYAN</name>
<dbReference type="PANTHER" id="PTHR10742">
    <property type="entry name" value="FLAVIN MONOAMINE OXIDASE"/>
    <property type="match status" value="1"/>
</dbReference>
<dbReference type="EMBL" id="CP113797">
    <property type="protein sequence ID" value="WAL58666.1"/>
    <property type="molecule type" value="Genomic_DNA"/>
</dbReference>
<dbReference type="InterPro" id="IPR036188">
    <property type="entry name" value="FAD/NAD-bd_sf"/>
</dbReference>
<dbReference type="KEGG" id="tsin:OXH18_15970"/>
<dbReference type="SUPFAM" id="SSF54373">
    <property type="entry name" value="FAD-linked reductases, C-terminal domain"/>
    <property type="match status" value="1"/>
</dbReference>
<dbReference type="InterPro" id="IPR002937">
    <property type="entry name" value="Amino_oxidase"/>
</dbReference>
<organism evidence="2 3">
    <name type="scientific">Thermocoleostomius sinensis A174</name>
    <dbReference type="NCBI Taxonomy" id="2016057"/>
    <lineage>
        <taxon>Bacteria</taxon>
        <taxon>Bacillati</taxon>
        <taxon>Cyanobacteriota</taxon>
        <taxon>Cyanophyceae</taxon>
        <taxon>Oculatellales</taxon>
        <taxon>Oculatellaceae</taxon>
        <taxon>Thermocoleostomius</taxon>
    </lineage>
</organism>
<evidence type="ECO:0000259" key="1">
    <source>
        <dbReference type="Pfam" id="PF01593"/>
    </source>
</evidence>
<dbReference type="AlphaFoldDB" id="A0A9E9C372"/>
<dbReference type="PANTHER" id="PTHR10742:SF342">
    <property type="entry name" value="AMINE OXIDASE"/>
    <property type="match status" value="1"/>
</dbReference>
<dbReference type="Pfam" id="PF01593">
    <property type="entry name" value="Amino_oxidase"/>
    <property type="match status" value="1"/>
</dbReference>
<reference evidence="2" key="1">
    <citation type="submission" date="2022-12" db="EMBL/GenBank/DDBJ databases">
        <title>Polyphasic identification of a Novel Hot-Spring Cyanobacterium Ocullathermofonsia sinensis gen nov. sp. nov. and Genomic Insights on its Adaptations to the Thermal Habitat.</title>
        <authorList>
            <person name="Daroch M."/>
            <person name="Tang J."/>
            <person name="Jiang Y."/>
        </authorList>
    </citation>
    <scope>NUCLEOTIDE SEQUENCE</scope>
    <source>
        <strain evidence="2">PKUAC-SCTA174</strain>
    </source>
</reference>
<dbReference type="SUPFAM" id="SSF51905">
    <property type="entry name" value="FAD/NAD(P)-binding domain"/>
    <property type="match status" value="1"/>
</dbReference>
<dbReference type="Gene3D" id="1.20.1440.240">
    <property type="match status" value="1"/>
</dbReference>
<dbReference type="Gene3D" id="3.90.660.10">
    <property type="match status" value="1"/>
</dbReference>
<protein>
    <submittedName>
        <fullName evidence="2">Flavin monoamine oxidase family protein</fullName>
    </submittedName>
</protein>
<dbReference type="Proteomes" id="UP001163152">
    <property type="component" value="Chromosome"/>
</dbReference>
<dbReference type="Gene3D" id="3.50.50.60">
    <property type="entry name" value="FAD/NAD(P)-binding domain"/>
    <property type="match status" value="1"/>
</dbReference>
<dbReference type="GO" id="GO:0001716">
    <property type="term" value="F:L-amino-acid oxidase activity"/>
    <property type="evidence" value="ECO:0007669"/>
    <property type="project" value="TreeGrafter"/>
</dbReference>
<accession>A0A9E9C372</accession>
<dbReference type="InterPro" id="IPR050281">
    <property type="entry name" value="Flavin_monoamine_oxidase"/>
</dbReference>
<feature type="domain" description="Amine oxidase" evidence="1">
    <location>
        <begin position="58"/>
        <end position="516"/>
    </location>
</feature>
<evidence type="ECO:0000313" key="2">
    <source>
        <dbReference type="EMBL" id="WAL58666.1"/>
    </source>
</evidence>
<sequence length="528" mass="57972">MNRRTLLKFVGRAGGAAAVLTTMNAMGLLHTQATANTRPNLISQSGDGTRVVILGAGIAGLTAAYELSKAGYDCTVLEARDRAGGRNWTIRGGDVIRETDTQQTCPFEADPHLYFNTGPARLPHHHTNILGYCKELGVPLEVIVNDNRAAYFQDDAAFGGQPMLNRRILNDSRGYIAELLAKAIHNHALENDLTVEDKERILEFVSRFGDLDADYLYKGSGRAGYTTPPGAAMVSGSKYDPIDLSELLNSDFWRFKLNFAEGFNQAATMLQPIGGMDQIVKAFERQVGHLIQFNTEVTQIRKLGNGVRIVYTDRSNGAESAVEADFVICTLPLSVLAGIDADFSTDYKAAIDRASKGYINAVKHAFQADRRFWEEDHQIYGGISWTTRDITQIWYPANGFHGAKGVIVGAYIWDNEIAARVDTLPPEERLVKAIEDGSTIHPNYRDEVAPAQGCSVAWGKIPYSQGGWMEWDEATRADVYPILNQPDGPIYLAGEHLSYLTGWQEGAVLSAHEAVRGLAAQIQSRQAS</sequence>
<dbReference type="RefSeq" id="WP_268608092.1">
    <property type="nucleotide sequence ID" value="NZ_CP113797.1"/>
</dbReference>
<keyword evidence="3" id="KW-1185">Reference proteome</keyword>
<dbReference type="GO" id="GO:0009063">
    <property type="term" value="P:amino acid catabolic process"/>
    <property type="evidence" value="ECO:0007669"/>
    <property type="project" value="TreeGrafter"/>
</dbReference>
<proteinExistence type="predicted"/>